<evidence type="ECO:0000313" key="2">
    <source>
        <dbReference type="EMBL" id="BCJ91456.1"/>
    </source>
</evidence>
<dbReference type="RefSeq" id="WP_222875102.1">
    <property type="nucleotide sequence ID" value="NZ_AP023361.1"/>
</dbReference>
<reference evidence="2 3" key="1">
    <citation type="submission" date="2020-08" db="EMBL/GenBank/DDBJ databases">
        <title>Genome sequence of Rhizobiales bacterium strain IZ6.</title>
        <authorList>
            <person name="Nakai R."/>
            <person name="Naganuma T."/>
        </authorList>
    </citation>
    <scope>NUCLEOTIDE SEQUENCE [LARGE SCALE GENOMIC DNA]</scope>
    <source>
        <strain evidence="2 3">IZ6</strain>
    </source>
</reference>
<keyword evidence="1" id="KW-1133">Transmembrane helix</keyword>
<evidence type="ECO:0000256" key="1">
    <source>
        <dbReference type="SAM" id="Phobius"/>
    </source>
</evidence>
<keyword evidence="1" id="KW-0472">Membrane</keyword>
<sequence length="208" mass="22593">MDHRAPRTSELIAALPDSFIEDQVTLGDLVKALRNRVFGLGILLFALPNIFPMPPGVPAAMGAVLMLLGGQLAMGNATIWMPQRLAQRKIQRDTLRKIAERSVPWIQKFEKLSRPRLDMFTTPGAARFVGGMVFILGLVLLLPFPFLGNIPPGAAACVLGLGLVERDGLVVAAGYVSSAIAFGITGFFTWVAWEVVVSAFDWISKTLF</sequence>
<evidence type="ECO:0000313" key="3">
    <source>
        <dbReference type="Proteomes" id="UP000515317"/>
    </source>
</evidence>
<feature type="transmembrane region" description="Helical" evidence="1">
    <location>
        <begin position="124"/>
        <end position="148"/>
    </location>
</feature>
<organism evidence="2 3">
    <name type="scientific">Terrihabitans soli</name>
    <dbReference type="NCBI Taxonomy" id="708113"/>
    <lineage>
        <taxon>Bacteria</taxon>
        <taxon>Pseudomonadati</taxon>
        <taxon>Pseudomonadota</taxon>
        <taxon>Alphaproteobacteria</taxon>
        <taxon>Hyphomicrobiales</taxon>
        <taxon>Terrihabitans</taxon>
    </lineage>
</organism>
<dbReference type="PANTHER" id="PTHR41795">
    <property type="entry name" value="EXOPOLYSACCHARIDE SYNTHESIS PROTEIN"/>
    <property type="match status" value="1"/>
</dbReference>
<dbReference type="PIRSF" id="PIRSF033239">
    <property type="entry name" value="ExoD"/>
    <property type="match status" value="1"/>
</dbReference>
<dbReference type="Pfam" id="PF06055">
    <property type="entry name" value="ExoD"/>
    <property type="match status" value="1"/>
</dbReference>
<dbReference type="InterPro" id="IPR010331">
    <property type="entry name" value="ExoD"/>
</dbReference>
<keyword evidence="3" id="KW-1185">Reference proteome</keyword>
<dbReference type="Proteomes" id="UP000515317">
    <property type="component" value="Chromosome"/>
</dbReference>
<proteinExistence type="predicted"/>
<feature type="transmembrane region" description="Helical" evidence="1">
    <location>
        <begin position="59"/>
        <end position="82"/>
    </location>
</feature>
<accession>A0A6S6QPQ7</accession>
<feature type="transmembrane region" description="Helical" evidence="1">
    <location>
        <begin position="168"/>
        <end position="193"/>
    </location>
</feature>
<dbReference type="KEGG" id="tso:IZ6_21910"/>
<protein>
    <submittedName>
        <fullName evidence="2">ABC transporter permease</fullName>
    </submittedName>
</protein>
<dbReference type="EMBL" id="AP023361">
    <property type="protein sequence ID" value="BCJ91456.1"/>
    <property type="molecule type" value="Genomic_DNA"/>
</dbReference>
<dbReference type="AlphaFoldDB" id="A0A6S6QPQ7"/>
<dbReference type="PANTHER" id="PTHR41795:SF1">
    <property type="entry name" value="EXOPOLYSACCHARIDE SYNTHESIS PROTEIN"/>
    <property type="match status" value="1"/>
</dbReference>
<gene>
    <name evidence="2" type="ORF">IZ6_21910</name>
</gene>
<feature type="transmembrane region" description="Helical" evidence="1">
    <location>
        <begin position="37"/>
        <end position="53"/>
    </location>
</feature>
<keyword evidence="1" id="KW-0812">Transmembrane</keyword>
<name>A0A6S6QPQ7_9HYPH</name>